<feature type="coiled-coil region" evidence="8">
    <location>
        <begin position="54"/>
        <end position="92"/>
    </location>
</feature>
<protein>
    <recommendedName>
        <fullName evidence="7">Flagellar assembly protein FliH</fullName>
    </recommendedName>
</protein>
<keyword evidence="11" id="KW-1185">Reference proteome</keyword>
<dbReference type="GO" id="GO:0015031">
    <property type="term" value="P:protein transport"/>
    <property type="evidence" value="ECO:0007669"/>
    <property type="project" value="UniProtKB-KW"/>
</dbReference>
<evidence type="ECO:0000313" key="10">
    <source>
        <dbReference type="EMBL" id="SDP25466.1"/>
    </source>
</evidence>
<organism evidence="10 11">
    <name type="scientific">Litchfieldia salsa</name>
    <dbReference type="NCBI Taxonomy" id="930152"/>
    <lineage>
        <taxon>Bacteria</taxon>
        <taxon>Bacillati</taxon>
        <taxon>Bacillota</taxon>
        <taxon>Bacilli</taxon>
        <taxon>Bacillales</taxon>
        <taxon>Bacillaceae</taxon>
        <taxon>Litchfieldia</taxon>
    </lineage>
</organism>
<dbReference type="STRING" id="930152.SAMN05216565_10281"/>
<dbReference type="AlphaFoldDB" id="A0A1H0R8T0"/>
<evidence type="ECO:0000256" key="3">
    <source>
        <dbReference type="ARBA" id="ARBA00022448"/>
    </source>
</evidence>
<evidence type="ECO:0000256" key="8">
    <source>
        <dbReference type="SAM" id="Coils"/>
    </source>
</evidence>
<proteinExistence type="inferred from homology"/>
<dbReference type="NCBIfam" id="TIGR03825">
    <property type="entry name" value="FliH_bacil"/>
    <property type="match status" value="1"/>
</dbReference>
<keyword evidence="10" id="KW-0282">Flagellum</keyword>
<dbReference type="PANTHER" id="PTHR34982:SF1">
    <property type="entry name" value="FLAGELLAR ASSEMBLY PROTEIN FLIH"/>
    <property type="match status" value="1"/>
</dbReference>
<evidence type="ECO:0000313" key="11">
    <source>
        <dbReference type="Proteomes" id="UP000199159"/>
    </source>
</evidence>
<dbReference type="Pfam" id="PF02108">
    <property type="entry name" value="FliH"/>
    <property type="match status" value="1"/>
</dbReference>
<accession>A0A1H0R8T0</accession>
<evidence type="ECO:0000256" key="7">
    <source>
        <dbReference type="NCBIfam" id="TIGR03825"/>
    </source>
</evidence>
<keyword evidence="5" id="KW-0653">Protein transport</keyword>
<reference evidence="11" key="1">
    <citation type="submission" date="2016-10" db="EMBL/GenBank/DDBJ databases">
        <authorList>
            <person name="Varghese N."/>
            <person name="Submissions S."/>
        </authorList>
    </citation>
    <scope>NUCLEOTIDE SEQUENCE [LARGE SCALE GENOMIC DNA]</scope>
    <source>
        <strain evidence="11">IBRC-M10078</strain>
    </source>
</reference>
<sequence>MSNVIKSYSSVKNDQPNRIITLKTLISPITSPELNEQEQQAVNEIASSIVNKAKAQADTILARAEEEYQQHKEHLQNEKSLWVEEKKRLIEEAKKEGFEAGYIQGQQAGFEEYQRAIFLGNEIVNQAKADSLSHIDTAEELILALSLKISEKIIGQHLENDQSSFISLVKNGIKEVKEHSQISISVNPEYFQLLLNNKEELMTIMNKSSDIYIYANHEIEKNGCIIESSFGRVDASVDSQLGEIKEKLLSLLMEE</sequence>
<dbReference type="InterPro" id="IPR022524">
    <property type="entry name" value="FliH_Bacilli"/>
</dbReference>
<evidence type="ECO:0000256" key="5">
    <source>
        <dbReference type="ARBA" id="ARBA00022927"/>
    </source>
</evidence>
<name>A0A1H0R8T0_9BACI</name>
<keyword evidence="4" id="KW-1005">Bacterial flagellum biogenesis</keyword>
<comment type="similarity">
    <text evidence="2">Belongs to the FliH family.</text>
</comment>
<feature type="domain" description="Flagellar assembly protein FliH/Type III secretion system HrpE" evidence="9">
    <location>
        <begin position="136"/>
        <end position="242"/>
    </location>
</feature>
<keyword evidence="6" id="KW-1006">Bacterial flagellum protein export</keyword>
<dbReference type="Proteomes" id="UP000199159">
    <property type="component" value="Unassembled WGS sequence"/>
</dbReference>
<dbReference type="RefSeq" id="WP_175490187.1">
    <property type="nucleotide sequence ID" value="NZ_FNJU01000002.1"/>
</dbReference>
<keyword evidence="10" id="KW-0969">Cilium</keyword>
<keyword evidence="3" id="KW-0813">Transport</keyword>
<dbReference type="GO" id="GO:0005829">
    <property type="term" value="C:cytosol"/>
    <property type="evidence" value="ECO:0007669"/>
    <property type="project" value="TreeGrafter"/>
</dbReference>
<comment type="function">
    <text evidence="1">Needed for flagellar regrowth and assembly.</text>
</comment>
<dbReference type="InterPro" id="IPR018035">
    <property type="entry name" value="Flagellar_FliH/T3SS_HrpE"/>
</dbReference>
<gene>
    <name evidence="10" type="ORF">SAMN05216565_10281</name>
</gene>
<evidence type="ECO:0000256" key="4">
    <source>
        <dbReference type="ARBA" id="ARBA00022795"/>
    </source>
</evidence>
<dbReference type="GO" id="GO:0044781">
    <property type="term" value="P:bacterial-type flagellum organization"/>
    <property type="evidence" value="ECO:0007669"/>
    <property type="project" value="UniProtKB-KW"/>
</dbReference>
<dbReference type="PANTHER" id="PTHR34982">
    <property type="entry name" value="YOP PROTEINS TRANSLOCATION PROTEIN L"/>
    <property type="match status" value="1"/>
</dbReference>
<keyword evidence="8" id="KW-0175">Coiled coil</keyword>
<dbReference type="InterPro" id="IPR051472">
    <property type="entry name" value="T3SS_Stator/FliH"/>
</dbReference>
<keyword evidence="10" id="KW-0966">Cell projection</keyword>
<dbReference type="EMBL" id="FNJU01000002">
    <property type="protein sequence ID" value="SDP25466.1"/>
    <property type="molecule type" value="Genomic_DNA"/>
</dbReference>
<evidence type="ECO:0000256" key="2">
    <source>
        <dbReference type="ARBA" id="ARBA00006602"/>
    </source>
</evidence>
<evidence type="ECO:0000256" key="6">
    <source>
        <dbReference type="ARBA" id="ARBA00023225"/>
    </source>
</evidence>
<evidence type="ECO:0000259" key="9">
    <source>
        <dbReference type="Pfam" id="PF02108"/>
    </source>
</evidence>
<evidence type="ECO:0000256" key="1">
    <source>
        <dbReference type="ARBA" id="ARBA00003041"/>
    </source>
</evidence>